<dbReference type="AlphaFoldDB" id="A0A1H1NX88"/>
<keyword evidence="3" id="KW-0479">Metal-binding</keyword>
<comment type="cofactor">
    <cofactor evidence="1">
        <name>Mg(2+)</name>
        <dbReference type="ChEBI" id="CHEBI:18420"/>
    </cofactor>
</comment>
<dbReference type="NCBIfam" id="TIGR01549">
    <property type="entry name" value="HAD-SF-IA-v1"/>
    <property type="match status" value="1"/>
</dbReference>
<evidence type="ECO:0000256" key="2">
    <source>
        <dbReference type="ARBA" id="ARBA00006171"/>
    </source>
</evidence>
<dbReference type="SUPFAM" id="SSF56784">
    <property type="entry name" value="HAD-like"/>
    <property type="match status" value="1"/>
</dbReference>
<proteinExistence type="inferred from homology"/>
<dbReference type="GO" id="GO:0003824">
    <property type="term" value="F:catalytic activity"/>
    <property type="evidence" value="ECO:0007669"/>
    <property type="project" value="UniProtKB-ARBA"/>
</dbReference>
<dbReference type="InterPro" id="IPR036412">
    <property type="entry name" value="HAD-like_sf"/>
</dbReference>
<evidence type="ECO:0000313" key="6">
    <source>
        <dbReference type="Proteomes" id="UP000198983"/>
    </source>
</evidence>
<keyword evidence="4" id="KW-0460">Magnesium</keyword>
<evidence type="ECO:0000313" key="5">
    <source>
        <dbReference type="EMBL" id="SDS03586.1"/>
    </source>
</evidence>
<dbReference type="SFLD" id="SFLDS00003">
    <property type="entry name" value="Haloacid_Dehalogenase"/>
    <property type="match status" value="1"/>
</dbReference>
<dbReference type="SFLD" id="SFLDG01135">
    <property type="entry name" value="C1.5.6:_HAD__Beta-PGM__Phospha"/>
    <property type="match status" value="1"/>
</dbReference>
<sequence>MASTYKLVIFDCDGVLVDSEPLALRVDTELFAELGWPLSSEEIARRFVGRTTDYMMGELAAHLGAPVPEDVHARFVARYREVLAAELRPVEGIVEALDRIAGLTCVASSGSHEKMRFTLGLTGLYERFEGRIFSATEVAHGKPAPDLFLHAARSLGVDPADCAVIEDSEYGVLAARAAGMTAYGYVGGGIIPAERLAGPGTTLFSDMHELPGLLGEG</sequence>
<dbReference type="InterPro" id="IPR023214">
    <property type="entry name" value="HAD_sf"/>
</dbReference>
<evidence type="ECO:0000256" key="3">
    <source>
        <dbReference type="ARBA" id="ARBA00022723"/>
    </source>
</evidence>
<dbReference type="InterPro" id="IPR023198">
    <property type="entry name" value="PGP-like_dom2"/>
</dbReference>
<dbReference type="SFLD" id="SFLDG01129">
    <property type="entry name" value="C1.5:_HAD__Beta-PGM__Phosphata"/>
    <property type="match status" value="1"/>
</dbReference>
<dbReference type="EMBL" id="LT629732">
    <property type="protein sequence ID" value="SDS03586.1"/>
    <property type="molecule type" value="Genomic_DNA"/>
</dbReference>
<gene>
    <name evidence="5" type="ORF">SAMN04489717_1406</name>
</gene>
<dbReference type="GO" id="GO:0046872">
    <property type="term" value="F:metal ion binding"/>
    <property type="evidence" value="ECO:0007669"/>
    <property type="project" value="UniProtKB-KW"/>
</dbReference>
<evidence type="ECO:0000256" key="1">
    <source>
        <dbReference type="ARBA" id="ARBA00001946"/>
    </source>
</evidence>
<dbReference type="RefSeq" id="WP_092657291.1">
    <property type="nucleotide sequence ID" value="NZ_LT629732.1"/>
</dbReference>
<dbReference type="OrthoDB" id="9797743at2"/>
<reference evidence="5 6" key="1">
    <citation type="submission" date="2016-10" db="EMBL/GenBank/DDBJ databases">
        <authorList>
            <person name="de Groot N.N."/>
        </authorList>
    </citation>
    <scope>NUCLEOTIDE SEQUENCE [LARGE SCALE GENOMIC DNA]</scope>
    <source>
        <strain evidence="5 6">DSM 22024</strain>
    </source>
</reference>
<dbReference type="STRING" id="117157.SAMN04489717_1406"/>
<protein>
    <submittedName>
        <fullName evidence="5">Haloacid dehalogenase superfamily, subfamily IA, variant 3 with third motif having DD or ED/haloacid dehalogenase superfamily, subfamily IA, variant 1 with third motif having Dx(3-4)D or Dx(3-4)E</fullName>
    </submittedName>
</protein>
<dbReference type="Proteomes" id="UP000198983">
    <property type="component" value="Chromosome I"/>
</dbReference>
<dbReference type="InterPro" id="IPR051600">
    <property type="entry name" value="Beta-PGM-like"/>
</dbReference>
<evidence type="ECO:0000256" key="4">
    <source>
        <dbReference type="ARBA" id="ARBA00022842"/>
    </source>
</evidence>
<dbReference type="Pfam" id="PF00702">
    <property type="entry name" value="Hydrolase"/>
    <property type="match status" value="1"/>
</dbReference>
<dbReference type="NCBIfam" id="TIGR01509">
    <property type="entry name" value="HAD-SF-IA-v3"/>
    <property type="match status" value="1"/>
</dbReference>
<accession>A0A1H1NX88</accession>
<dbReference type="PANTHER" id="PTHR46193:SF10">
    <property type="entry name" value="6-PHOSPHOGLUCONATE PHOSPHATASE"/>
    <property type="match status" value="1"/>
</dbReference>
<dbReference type="Gene3D" id="1.10.150.240">
    <property type="entry name" value="Putative phosphatase, domain 2"/>
    <property type="match status" value="1"/>
</dbReference>
<dbReference type="PANTHER" id="PTHR46193">
    <property type="entry name" value="6-PHOSPHOGLUCONATE PHOSPHATASE"/>
    <property type="match status" value="1"/>
</dbReference>
<dbReference type="CDD" id="cd07526">
    <property type="entry name" value="HAD_BPGM_like"/>
    <property type="match status" value="1"/>
</dbReference>
<organism evidence="5 6">
    <name type="scientific">Actinopolymorpha singaporensis</name>
    <dbReference type="NCBI Taxonomy" id="117157"/>
    <lineage>
        <taxon>Bacteria</taxon>
        <taxon>Bacillati</taxon>
        <taxon>Actinomycetota</taxon>
        <taxon>Actinomycetes</taxon>
        <taxon>Propionibacteriales</taxon>
        <taxon>Actinopolymorphaceae</taxon>
        <taxon>Actinopolymorpha</taxon>
    </lineage>
</organism>
<dbReference type="InterPro" id="IPR006439">
    <property type="entry name" value="HAD-SF_hydro_IA"/>
</dbReference>
<dbReference type="Gene3D" id="3.40.50.1000">
    <property type="entry name" value="HAD superfamily/HAD-like"/>
    <property type="match status" value="1"/>
</dbReference>
<name>A0A1H1NX88_9ACTN</name>
<comment type="similarity">
    <text evidence="2">Belongs to the HAD-like hydrolase superfamily. CbbY/CbbZ/Gph/YieH family.</text>
</comment>
<keyword evidence="6" id="KW-1185">Reference proteome</keyword>